<evidence type="ECO:0000313" key="3">
    <source>
        <dbReference type="Proteomes" id="UP000001916"/>
    </source>
</evidence>
<reference evidence="2 3" key="1">
    <citation type="journal article" date="2010" name="Stand. Genomic Sci.">
        <title>Complete genome sequence of Meiothermus silvanus type strain (VI-R2).</title>
        <authorList>
            <person name="Sikorski J."/>
            <person name="Tindall B.J."/>
            <person name="Lowry S."/>
            <person name="Lucas S."/>
            <person name="Nolan M."/>
            <person name="Copeland A."/>
            <person name="Glavina Del Rio T."/>
            <person name="Tice H."/>
            <person name="Cheng J.F."/>
            <person name="Han C."/>
            <person name="Pitluck S."/>
            <person name="Liolios K."/>
            <person name="Ivanova N."/>
            <person name="Mavromatis K."/>
            <person name="Mikhailova N."/>
            <person name="Pati A."/>
            <person name="Goodwin L."/>
            <person name="Chen A."/>
            <person name="Palaniappan K."/>
            <person name="Land M."/>
            <person name="Hauser L."/>
            <person name="Chang Y.J."/>
            <person name="Jeffries C.D."/>
            <person name="Rohde M."/>
            <person name="Goker M."/>
            <person name="Woyke T."/>
            <person name="Bristow J."/>
            <person name="Eisen J.A."/>
            <person name="Markowitz V."/>
            <person name="Hugenholtz P."/>
            <person name="Kyrpides N.C."/>
            <person name="Klenk H.P."/>
            <person name="Lapidus A."/>
        </authorList>
    </citation>
    <scope>NUCLEOTIDE SEQUENCE [LARGE SCALE GENOMIC DNA]</scope>
    <source>
        <strain evidence="3">ATCC 700542 / DSM 9946 / VI-R2</strain>
    </source>
</reference>
<dbReference type="HOGENOM" id="CLU_038782_1_0_0"/>
<dbReference type="Pfam" id="PF03702">
    <property type="entry name" value="AnmK"/>
    <property type="match status" value="1"/>
</dbReference>
<sequence length="359" mass="38863">MRVLGIMSGTSADGADLVLADLGGRPPRLQWTVREHRSVPFPAELRQRVLLALRGDMHTRALALLHHELGRFYAEGAQPLAGRVELAALHGQTIWHEPPLATFQIGEAAYLAEALGCPVVADFRPADLAVGGEAAPLVAYPDLLLYGEEGVRRAIHNLGGISNLTYLPGLEGEGVFAFDTGPGNCLLDEAAARLGLTYDPGGSLARRGRVDVEKATAWLSHPYFTRKPPKSTGRELWRLDNLETEGLRPYDLLATLTYFTARSIVQAYHDFVLPQGLDEVWVAGGGAYNQALMEQLRAGLPVPVYTFEERGHDSRLREALAFAVLGYLRFYGLPNVLPAVTGASRAAIAGKLCLPAAAR</sequence>
<name>D7BBH2_ALLS1</name>
<dbReference type="PANTHER" id="PTHR30605:SF0">
    <property type="entry name" value="ANHYDRO-N-ACETYLMURAMIC ACID KINASE"/>
    <property type="match status" value="1"/>
</dbReference>
<comment type="similarity">
    <text evidence="1">Belongs to the anhydro-N-acetylmuramic acid kinase family.</text>
</comment>
<dbReference type="EMBL" id="CP002042">
    <property type="protein sequence ID" value="ADH64434.1"/>
    <property type="molecule type" value="Genomic_DNA"/>
</dbReference>
<feature type="binding site" evidence="1">
    <location>
        <begin position="9"/>
        <end position="16"/>
    </location>
    <ligand>
        <name>ATP</name>
        <dbReference type="ChEBI" id="CHEBI:30616"/>
    </ligand>
</feature>
<dbReference type="InterPro" id="IPR005338">
    <property type="entry name" value="Anhydro_N_Ac-Mur_kinase"/>
</dbReference>
<dbReference type="AlphaFoldDB" id="D7BBH2"/>
<comment type="pathway">
    <text evidence="1">Amino-sugar metabolism; 1,6-anhydro-N-acetylmuramate degradation.</text>
</comment>
<dbReference type="Proteomes" id="UP000001916">
    <property type="component" value="Chromosome"/>
</dbReference>
<dbReference type="GO" id="GO:0016773">
    <property type="term" value="F:phosphotransferase activity, alcohol group as acceptor"/>
    <property type="evidence" value="ECO:0007669"/>
    <property type="project" value="UniProtKB-UniRule"/>
</dbReference>
<dbReference type="UniPathway" id="UPA00544"/>
<dbReference type="InterPro" id="IPR043129">
    <property type="entry name" value="ATPase_NBD"/>
</dbReference>
<dbReference type="KEGG" id="msv:Mesil_2585"/>
<dbReference type="GO" id="GO:0006040">
    <property type="term" value="P:amino sugar metabolic process"/>
    <property type="evidence" value="ECO:0007669"/>
    <property type="project" value="InterPro"/>
</dbReference>
<keyword evidence="3" id="KW-1185">Reference proteome</keyword>
<keyword evidence="1" id="KW-0418">Kinase</keyword>
<comment type="catalytic activity">
    <reaction evidence="1">
        <text>1,6-anhydro-N-acetyl-beta-muramate + ATP + H2O = N-acetyl-D-muramate 6-phosphate + ADP + H(+)</text>
        <dbReference type="Rhea" id="RHEA:24952"/>
        <dbReference type="ChEBI" id="CHEBI:15377"/>
        <dbReference type="ChEBI" id="CHEBI:15378"/>
        <dbReference type="ChEBI" id="CHEBI:30616"/>
        <dbReference type="ChEBI" id="CHEBI:58690"/>
        <dbReference type="ChEBI" id="CHEBI:58722"/>
        <dbReference type="ChEBI" id="CHEBI:456216"/>
        <dbReference type="EC" id="2.7.1.170"/>
    </reaction>
</comment>
<organism evidence="2 3">
    <name type="scientific">Allomeiothermus silvanus (strain ATCC 700542 / DSM 9946 / NBRC 106475 / NCIMB 13440 / VI-R2)</name>
    <name type="common">Thermus silvanus</name>
    <dbReference type="NCBI Taxonomy" id="526227"/>
    <lineage>
        <taxon>Bacteria</taxon>
        <taxon>Thermotogati</taxon>
        <taxon>Deinococcota</taxon>
        <taxon>Deinococci</taxon>
        <taxon>Thermales</taxon>
        <taxon>Thermaceae</taxon>
        <taxon>Allomeiothermus</taxon>
    </lineage>
</organism>
<comment type="function">
    <text evidence="1">Catalyzes the specific phosphorylation of 1,6-anhydro-N-acetylmuramic acid (anhMurNAc) with the simultaneous cleavage of the 1,6-anhydro ring, generating MurNAc-6-P. Is required for the utilization of anhMurNAc either imported from the medium or derived from its own cell wall murein, and thus plays a role in cell wall recycling.</text>
</comment>
<dbReference type="CDD" id="cd24050">
    <property type="entry name" value="ASKHA_NBD_ANMK"/>
    <property type="match status" value="1"/>
</dbReference>
<dbReference type="PANTHER" id="PTHR30605">
    <property type="entry name" value="ANHYDRO-N-ACETYLMURAMIC ACID KINASE"/>
    <property type="match status" value="1"/>
</dbReference>
<dbReference type="UniPathway" id="UPA00343"/>
<dbReference type="Gene3D" id="3.30.420.40">
    <property type="match status" value="2"/>
</dbReference>
<dbReference type="GO" id="GO:0009254">
    <property type="term" value="P:peptidoglycan turnover"/>
    <property type="evidence" value="ECO:0007669"/>
    <property type="project" value="UniProtKB-UniRule"/>
</dbReference>
<protein>
    <recommendedName>
        <fullName evidence="1">Anhydro-N-acetylmuramic acid kinase</fullName>
        <ecNumber evidence="1">2.7.1.170</ecNumber>
    </recommendedName>
    <alternativeName>
        <fullName evidence="1">AnhMurNAc kinase</fullName>
    </alternativeName>
</protein>
<evidence type="ECO:0000256" key="1">
    <source>
        <dbReference type="HAMAP-Rule" id="MF_01270"/>
    </source>
</evidence>
<dbReference type="STRING" id="526227.Mesil_2585"/>
<keyword evidence="1" id="KW-0547">Nucleotide-binding</keyword>
<evidence type="ECO:0000313" key="2">
    <source>
        <dbReference type="EMBL" id="ADH64434.1"/>
    </source>
</evidence>
<keyword evidence="1" id="KW-0808">Transferase</keyword>
<accession>D7BBH2</accession>
<dbReference type="GO" id="GO:0016301">
    <property type="term" value="F:kinase activity"/>
    <property type="evidence" value="ECO:0007669"/>
    <property type="project" value="UniProtKB-KW"/>
</dbReference>
<proteinExistence type="inferred from homology"/>
<dbReference type="eggNOG" id="COG2377">
    <property type="taxonomic scope" value="Bacteria"/>
</dbReference>
<dbReference type="HAMAP" id="MF_01270">
    <property type="entry name" value="AnhMurNAc_kinase"/>
    <property type="match status" value="1"/>
</dbReference>
<comment type="pathway">
    <text evidence="1">Cell wall biogenesis; peptidoglycan recycling.</text>
</comment>
<dbReference type="GO" id="GO:0005524">
    <property type="term" value="F:ATP binding"/>
    <property type="evidence" value="ECO:0007669"/>
    <property type="project" value="UniProtKB-UniRule"/>
</dbReference>
<keyword evidence="1" id="KW-0067">ATP-binding</keyword>
<dbReference type="RefSeq" id="WP_013158974.1">
    <property type="nucleotide sequence ID" value="NC_014212.1"/>
</dbReference>
<dbReference type="SUPFAM" id="SSF53067">
    <property type="entry name" value="Actin-like ATPase domain"/>
    <property type="match status" value="1"/>
</dbReference>
<keyword evidence="1" id="KW-0119">Carbohydrate metabolism</keyword>
<dbReference type="NCBIfam" id="NF007150">
    <property type="entry name" value="PRK09585.3-5"/>
    <property type="match status" value="1"/>
</dbReference>
<dbReference type="GO" id="GO:0097175">
    <property type="term" value="P:1,6-anhydro-N-acetyl-beta-muramic acid catabolic process"/>
    <property type="evidence" value="ECO:0007669"/>
    <property type="project" value="UniProtKB-UniRule"/>
</dbReference>
<gene>
    <name evidence="1" type="primary">anmK</name>
    <name evidence="2" type="ordered locus">Mesil_2585</name>
</gene>
<dbReference type="EC" id="2.7.1.170" evidence="1"/>
<dbReference type="OrthoDB" id="9763949at2"/>